<accession>A0A4Q7NYP9</accession>
<dbReference type="Gene3D" id="1.10.10.10">
    <property type="entry name" value="Winged helix-like DNA-binding domain superfamily/Winged helix DNA-binding domain"/>
    <property type="match status" value="1"/>
</dbReference>
<dbReference type="AlphaFoldDB" id="A0A4Q7NYP9"/>
<dbReference type="SMART" id="SM00421">
    <property type="entry name" value="HTH_LUXR"/>
    <property type="match status" value="1"/>
</dbReference>
<sequence>MIYRDQSVFLCRNQIEYLILKTPYKLILFFFLFTIALSSQTEESSLADLKRKVAESESDSAFVAHKIALIKYVLNRDIDTTRVLVNEVLTDLENIDNSTSPFYYSKRVEAINYLAIVDAKQSFAEKALSNYLKALEMAEKIEDSIVLGFTIHNLGMFYRRQKEYNKAKVYLKKAIAIKEAIYQDSDDIALSYNMLGVTHFYKKEFDSALTRYSKAKQLYKTKLGKTKVNGNLALLYYSSKQYDKAINTFQENAEIFKELGILSELSITYQNLAASYNGLKNYHNAILILDSAIALSKRIKHKERLVQQYASRSSAHSNNGNYELALRDYKMHKAYYDSINDIDRAKRITALELNYQFEKEKLQSDLALQNEKTKQRWYLVLLLLSVLSALIIFWLIRKNTRQRLDLSNERLQNERLEKETTRRELELKESELKNESLSNQVKHEFQEQIAVQLQEIIKLNDDHAKTKAIKSLLASLKSTTTKNTVSTNLSAFIEKVSPEFKIKLSTDFSFLNDKEIKYLYLMKMGLSNYEIKDVLNTTLASVKSTRYRIRKKLKVDSDQDIIQYIEQYSNNDIA</sequence>
<evidence type="ECO:0000313" key="6">
    <source>
        <dbReference type="Proteomes" id="UP000292262"/>
    </source>
</evidence>
<dbReference type="EMBL" id="SGXE01000003">
    <property type="protein sequence ID" value="RZS92455.1"/>
    <property type="molecule type" value="Genomic_DNA"/>
</dbReference>
<dbReference type="PANTHER" id="PTHR10098:SF108">
    <property type="entry name" value="TETRATRICOPEPTIDE REPEAT PROTEIN 28"/>
    <property type="match status" value="1"/>
</dbReference>
<comment type="caution">
    <text evidence="5">The sequence shown here is derived from an EMBL/GenBank/DDBJ whole genome shotgun (WGS) entry which is preliminary data.</text>
</comment>
<dbReference type="GO" id="GO:0003677">
    <property type="term" value="F:DNA binding"/>
    <property type="evidence" value="ECO:0007669"/>
    <property type="project" value="InterPro"/>
</dbReference>
<dbReference type="InterPro" id="IPR036388">
    <property type="entry name" value="WH-like_DNA-bd_sf"/>
</dbReference>
<protein>
    <submittedName>
        <fullName evidence="5">Regulatory LuxR family protein</fullName>
    </submittedName>
</protein>
<dbReference type="Gene3D" id="1.25.40.10">
    <property type="entry name" value="Tetratricopeptide repeat domain"/>
    <property type="match status" value="2"/>
</dbReference>
<organism evidence="5 6">
    <name type="scientific">Aquimarina brevivitae</name>
    <dbReference type="NCBI Taxonomy" id="323412"/>
    <lineage>
        <taxon>Bacteria</taxon>
        <taxon>Pseudomonadati</taxon>
        <taxon>Bacteroidota</taxon>
        <taxon>Flavobacteriia</taxon>
        <taxon>Flavobacteriales</taxon>
        <taxon>Flavobacteriaceae</taxon>
        <taxon>Aquimarina</taxon>
    </lineage>
</organism>
<dbReference type="InterPro" id="IPR011990">
    <property type="entry name" value="TPR-like_helical_dom_sf"/>
</dbReference>
<keyword evidence="3" id="KW-0812">Transmembrane</keyword>
<dbReference type="InterPro" id="IPR016032">
    <property type="entry name" value="Sig_transdc_resp-reg_C-effctor"/>
</dbReference>
<dbReference type="SMART" id="SM00028">
    <property type="entry name" value="TPR"/>
    <property type="match status" value="6"/>
</dbReference>
<feature type="repeat" description="TPR" evidence="1">
    <location>
        <begin position="189"/>
        <end position="222"/>
    </location>
</feature>
<dbReference type="SUPFAM" id="SSF48452">
    <property type="entry name" value="TPR-like"/>
    <property type="match status" value="1"/>
</dbReference>
<keyword evidence="2" id="KW-0175">Coiled coil</keyword>
<reference evidence="5 6" key="1">
    <citation type="submission" date="2019-02" db="EMBL/GenBank/DDBJ databases">
        <title>Genomic Encyclopedia of Type Strains, Phase IV (KMG-IV): sequencing the most valuable type-strain genomes for metagenomic binning, comparative biology and taxonomic classification.</title>
        <authorList>
            <person name="Goeker M."/>
        </authorList>
    </citation>
    <scope>NUCLEOTIDE SEQUENCE [LARGE SCALE GENOMIC DNA]</scope>
    <source>
        <strain evidence="5 6">DSM 17196</strain>
    </source>
</reference>
<evidence type="ECO:0000256" key="3">
    <source>
        <dbReference type="SAM" id="Phobius"/>
    </source>
</evidence>
<keyword evidence="3" id="KW-0472">Membrane</keyword>
<evidence type="ECO:0000256" key="1">
    <source>
        <dbReference type="PROSITE-ProRule" id="PRU00339"/>
    </source>
</evidence>
<feature type="transmembrane region" description="Helical" evidence="3">
    <location>
        <begin position="377"/>
        <end position="396"/>
    </location>
</feature>
<proteinExistence type="predicted"/>
<feature type="coiled-coil region" evidence="2">
    <location>
        <begin position="397"/>
        <end position="447"/>
    </location>
</feature>
<dbReference type="Pfam" id="PF13424">
    <property type="entry name" value="TPR_12"/>
    <property type="match status" value="2"/>
</dbReference>
<evidence type="ECO:0000313" key="5">
    <source>
        <dbReference type="EMBL" id="RZS92455.1"/>
    </source>
</evidence>
<dbReference type="InterPro" id="IPR000792">
    <property type="entry name" value="Tscrpt_reg_LuxR_C"/>
</dbReference>
<keyword evidence="6" id="KW-1185">Reference proteome</keyword>
<name>A0A4Q7NYP9_9FLAO</name>
<dbReference type="PROSITE" id="PS50005">
    <property type="entry name" value="TPR"/>
    <property type="match status" value="1"/>
</dbReference>
<gene>
    <name evidence="5" type="ORF">EV197_2593</name>
</gene>
<dbReference type="InterPro" id="IPR019734">
    <property type="entry name" value="TPR_rpt"/>
</dbReference>
<keyword evidence="1" id="KW-0802">TPR repeat</keyword>
<evidence type="ECO:0000256" key="2">
    <source>
        <dbReference type="SAM" id="Coils"/>
    </source>
</evidence>
<evidence type="ECO:0000259" key="4">
    <source>
        <dbReference type="SMART" id="SM00421"/>
    </source>
</evidence>
<feature type="domain" description="HTH luxR-type" evidence="4">
    <location>
        <begin position="508"/>
        <end position="565"/>
    </location>
</feature>
<keyword evidence="3" id="KW-1133">Transmembrane helix</keyword>
<dbReference type="GO" id="GO:0006355">
    <property type="term" value="P:regulation of DNA-templated transcription"/>
    <property type="evidence" value="ECO:0007669"/>
    <property type="project" value="InterPro"/>
</dbReference>
<dbReference type="Proteomes" id="UP000292262">
    <property type="component" value="Unassembled WGS sequence"/>
</dbReference>
<dbReference type="SUPFAM" id="SSF46894">
    <property type="entry name" value="C-terminal effector domain of the bipartite response regulators"/>
    <property type="match status" value="1"/>
</dbReference>
<dbReference type="PANTHER" id="PTHR10098">
    <property type="entry name" value="RAPSYN-RELATED"/>
    <property type="match status" value="1"/>
</dbReference>